<proteinExistence type="predicted"/>
<keyword evidence="1" id="KW-0812">Transmembrane</keyword>
<organism evidence="2 3">
    <name type="scientific">Acrobeloides nanus</name>
    <dbReference type="NCBI Taxonomy" id="290746"/>
    <lineage>
        <taxon>Eukaryota</taxon>
        <taxon>Metazoa</taxon>
        <taxon>Ecdysozoa</taxon>
        <taxon>Nematoda</taxon>
        <taxon>Chromadorea</taxon>
        <taxon>Rhabditida</taxon>
        <taxon>Tylenchina</taxon>
        <taxon>Cephalobomorpha</taxon>
        <taxon>Cephaloboidea</taxon>
        <taxon>Cephalobidae</taxon>
        <taxon>Acrobeloides</taxon>
    </lineage>
</organism>
<evidence type="ECO:0000313" key="2">
    <source>
        <dbReference type="Proteomes" id="UP000887540"/>
    </source>
</evidence>
<name>A0A914EI40_9BILA</name>
<reference evidence="3" key="1">
    <citation type="submission" date="2022-11" db="UniProtKB">
        <authorList>
            <consortium name="WormBaseParasite"/>
        </authorList>
    </citation>
    <scope>IDENTIFICATION</scope>
</reference>
<dbReference type="Proteomes" id="UP000887540">
    <property type="component" value="Unplaced"/>
</dbReference>
<dbReference type="AlphaFoldDB" id="A0A914EI40"/>
<keyword evidence="1" id="KW-0472">Membrane</keyword>
<keyword evidence="2" id="KW-1185">Reference proteome</keyword>
<accession>A0A914EI40</accession>
<keyword evidence="1" id="KW-1133">Transmembrane helix</keyword>
<dbReference type="WBParaSite" id="ACRNAN_scaffold7918.g10411.t1">
    <property type="protein sequence ID" value="ACRNAN_scaffold7918.g10411.t1"/>
    <property type="gene ID" value="ACRNAN_scaffold7918.g10411"/>
</dbReference>
<protein>
    <submittedName>
        <fullName evidence="3">Uncharacterized protein</fullName>
    </submittedName>
</protein>
<sequence>MESAEYVLYDWTNWGDWHGPWGIIGGIFIVSFVFIAVLVWLSLLSKKRMFVERGYTLPQYHTDQKYREDILKPNFQAGHSNPVYNI</sequence>
<evidence type="ECO:0000256" key="1">
    <source>
        <dbReference type="SAM" id="Phobius"/>
    </source>
</evidence>
<evidence type="ECO:0000313" key="3">
    <source>
        <dbReference type="WBParaSite" id="ACRNAN_scaffold7918.g10411.t1"/>
    </source>
</evidence>
<feature type="transmembrane region" description="Helical" evidence="1">
    <location>
        <begin position="20"/>
        <end position="43"/>
    </location>
</feature>